<gene>
    <name evidence="1" type="ORF">ES288_D13G060400v1</name>
</gene>
<protein>
    <submittedName>
        <fullName evidence="1">Uncharacterized protein</fullName>
    </submittedName>
</protein>
<dbReference type="AlphaFoldDB" id="A0A5D1ZUX5"/>
<evidence type="ECO:0000313" key="1">
    <source>
        <dbReference type="EMBL" id="TYG36377.1"/>
    </source>
</evidence>
<sequence>QPQTQSLPSFLNLPTPSRPSFLWPGAFPPLPTTLRTGLPPLPSIPSVPTIPTVISPIPFSFPPFLYFPNFPNPGVFPPLPTTLPRGLPPLQNIPSVPTIPTAVPSIPFFSPPFSHSTSLNTPFFYLLHTGSSLIRFLVVFVSLL</sequence>
<name>A0A5D1ZUX5_GOSDA</name>
<dbReference type="EMBL" id="CM017713">
    <property type="protein sequence ID" value="TYG36377.1"/>
    <property type="molecule type" value="Genomic_DNA"/>
</dbReference>
<dbReference type="Proteomes" id="UP000323506">
    <property type="component" value="Chromosome D13"/>
</dbReference>
<evidence type="ECO:0000313" key="2">
    <source>
        <dbReference type="Proteomes" id="UP000323506"/>
    </source>
</evidence>
<feature type="non-terminal residue" evidence="1">
    <location>
        <position position="1"/>
    </location>
</feature>
<organism evidence="1 2">
    <name type="scientific">Gossypium darwinii</name>
    <name type="common">Darwin's cotton</name>
    <name type="synonym">Gossypium barbadense var. darwinii</name>
    <dbReference type="NCBI Taxonomy" id="34276"/>
    <lineage>
        <taxon>Eukaryota</taxon>
        <taxon>Viridiplantae</taxon>
        <taxon>Streptophyta</taxon>
        <taxon>Embryophyta</taxon>
        <taxon>Tracheophyta</taxon>
        <taxon>Spermatophyta</taxon>
        <taxon>Magnoliopsida</taxon>
        <taxon>eudicotyledons</taxon>
        <taxon>Gunneridae</taxon>
        <taxon>Pentapetalae</taxon>
        <taxon>rosids</taxon>
        <taxon>malvids</taxon>
        <taxon>Malvales</taxon>
        <taxon>Malvaceae</taxon>
        <taxon>Malvoideae</taxon>
        <taxon>Gossypium</taxon>
    </lineage>
</organism>
<accession>A0A5D1ZUX5</accession>
<keyword evidence="2" id="KW-1185">Reference proteome</keyword>
<proteinExistence type="predicted"/>
<reference evidence="1 2" key="1">
    <citation type="submission" date="2019-06" db="EMBL/GenBank/DDBJ databases">
        <title>WGS assembly of Gossypium darwinii.</title>
        <authorList>
            <person name="Chen Z.J."/>
            <person name="Sreedasyam A."/>
            <person name="Ando A."/>
            <person name="Song Q."/>
            <person name="De L."/>
            <person name="Hulse-Kemp A."/>
            <person name="Ding M."/>
            <person name="Ye W."/>
            <person name="Kirkbride R."/>
            <person name="Jenkins J."/>
            <person name="Plott C."/>
            <person name="Lovell J."/>
            <person name="Lin Y.-M."/>
            <person name="Vaughn R."/>
            <person name="Liu B."/>
            <person name="Li W."/>
            <person name="Simpson S."/>
            <person name="Scheffler B."/>
            <person name="Saski C."/>
            <person name="Grover C."/>
            <person name="Hu G."/>
            <person name="Conover J."/>
            <person name="Carlson J."/>
            <person name="Shu S."/>
            <person name="Boston L."/>
            <person name="Williams M."/>
            <person name="Peterson D."/>
            <person name="Mcgee K."/>
            <person name="Jones D."/>
            <person name="Wendel J."/>
            <person name="Stelly D."/>
            <person name="Grimwood J."/>
            <person name="Schmutz J."/>
        </authorList>
    </citation>
    <scope>NUCLEOTIDE SEQUENCE [LARGE SCALE GENOMIC DNA]</scope>
    <source>
        <strain evidence="1">1808015.09</strain>
    </source>
</reference>